<dbReference type="AlphaFoldDB" id="A0A8B8V0N7"/>
<dbReference type="KEGG" id="spao:SPAR_P00750"/>
<keyword evidence="1" id="KW-1133">Transmembrane helix</keyword>
<organism evidence="2">
    <name type="scientific">Saccharomyces paradoxus</name>
    <name type="common">Yeast</name>
    <name type="synonym">Saccharomyces douglasii</name>
    <dbReference type="NCBI Taxonomy" id="27291"/>
    <lineage>
        <taxon>Eukaryota</taxon>
        <taxon>Fungi</taxon>
        <taxon>Dikarya</taxon>
        <taxon>Ascomycota</taxon>
        <taxon>Saccharomycotina</taxon>
        <taxon>Saccharomycetes</taxon>
        <taxon>Saccharomycetales</taxon>
        <taxon>Saccharomycetaceae</taxon>
        <taxon>Saccharomyces</taxon>
    </lineage>
</organism>
<reference evidence="2" key="4">
    <citation type="submission" date="2025-08" db="UniProtKB">
        <authorList>
            <consortium name="RefSeq"/>
        </authorList>
    </citation>
    <scope>IDENTIFICATION</scope>
    <source>
        <strain evidence="2">CBS432</strain>
    </source>
</reference>
<reference evidence="2" key="1">
    <citation type="journal article" date="2017" name="Nat. Genet.">
        <title>Contrasting evolutionary genome dynamics between domesticated and wild yeasts.</title>
        <authorList>
            <person name="Yue J.X."/>
            <person name="Li J."/>
            <person name="Aigrain L."/>
            <person name="Hallin J."/>
            <person name="Persson K."/>
            <person name="Oliver K."/>
            <person name="Bergstrom A."/>
            <person name="Coupland P."/>
            <person name="Warringer J."/>
            <person name="Lagomarsino M.C."/>
            <person name="Fischer G."/>
            <person name="Durbin R."/>
            <person name="Liti G."/>
        </authorList>
    </citation>
    <scope>NUCLEOTIDE SEQUENCE</scope>
    <source>
        <strain evidence="2">CBS432</strain>
    </source>
</reference>
<feature type="transmembrane region" description="Helical" evidence="1">
    <location>
        <begin position="136"/>
        <end position="154"/>
    </location>
</feature>
<protein>
    <submittedName>
        <fullName evidence="2">Csm4p</fullName>
    </submittedName>
</protein>
<evidence type="ECO:0000256" key="1">
    <source>
        <dbReference type="SAM" id="Phobius"/>
    </source>
</evidence>
<keyword evidence="1" id="KW-0812">Transmembrane</keyword>
<reference evidence="2" key="3">
    <citation type="submission" date="2025-07" db="EMBL/GenBank/DDBJ databases">
        <authorList>
            <consortium name="NCBI Genome Project"/>
        </authorList>
    </citation>
    <scope>NUCLEOTIDE SEQUENCE</scope>
    <source>
        <strain evidence="2">CBS432</strain>
    </source>
</reference>
<gene>
    <name evidence="2" type="primary">CSM4</name>
    <name evidence="2" type="ORF">SPAR_P00750</name>
</gene>
<evidence type="ECO:0000313" key="2">
    <source>
        <dbReference type="RefSeq" id="XP_033769572.1"/>
    </source>
</evidence>
<keyword evidence="1" id="KW-0472">Membrane</keyword>
<sequence>MVKRSVGRKVALSLSNQLMTWKWKQQSWLLDRKLATINNDYFISQWELLFLTNEVTEWKEMIAFLESQLCCTTRNFMGGETYNRKNFQNLIDDYNELLSENNLIISVLKSRPRLSSFPIYLGDEVCSHFKLAIAELDSLIIISFISLVFLWVAIEV</sequence>
<accession>A0A8B8V0N7</accession>
<dbReference type="GeneID" id="54634017"/>
<dbReference type="VEuPathDB" id="FungiDB:SPAR_P00750"/>
<name>A0A8B8V0N7_SACPA</name>
<proteinExistence type="predicted"/>
<dbReference type="RefSeq" id="XP_033769572.1">
    <property type="nucleotide sequence ID" value="XM_033913681.1"/>
</dbReference>
<dbReference type="OrthoDB" id="4048276at2759"/>
<reference evidence="2" key="2">
    <citation type="submission" date="2020-01" db="EMBL/GenBank/DDBJ databases">
        <title>Population-level Yeast Reference Genomes.</title>
        <authorList>
            <person name="Yue J.-X."/>
        </authorList>
    </citation>
    <scope>NUCLEOTIDE SEQUENCE</scope>
    <source>
        <strain evidence="2">CBS432</strain>
    </source>
</reference>